<keyword evidence="2" id="KW-1185">Reference proteome</keyword>
<proteinExistence type="predicted"/>
<sequence>MYLSCMSLFSKLEVAIIQNVGVFHNQISMSEVHITDFLNEEVANQILQMQVVEVDDSIIHISYCLNQILQIDDQAKRVFSLILQKSRGTQRDIVFWTFFMIKLQSLLSGMLVSYESSGIVSDLPKLFDFEEQIFMDHVDLILFGCWEHYVFMHRLLKAEYAYFQIQGGLKIQEDIQVLVPELQKPDFQSPILMF</sequence>
<evidence type="ECO:0000313" key="1">
    <source>
        <dbReference type="EMBL" id="KAI5068936.1"/>
    </source>
</evidence>
<organism evidence="1 2">
    <name type="scientific">Adiantum capillus-veneris</name>
    <name type="common">Maidenhair fern</name>
    <dbReference type="NCBI Taxonomy" id="13818"/>
    <lineage>
        <taxon>Eukaryota</taxon>
        <taxon>Viridiplantae</taxon>
        <taxon>Streptophyta</taxon>
        <taxon>Embryophyta</taxon>
        <taxon>Tracheophyta</taxon>
        <taxon>Polypodiopsida</taxon>
        <taxon>Polypodiidae</taxon>
        <taxon>Polypodiales</taxon>
        <taxon>Pteridineae</taxon>
        <taxon>Pteridaceae</taxon>
        <taxon>Vittarioideae</taxon>
        <taxon>Adiantum</taxon>
    </lineage>
</organism>
<accession>A0A9D4ZDT5</accession>
<reference evidence="1" key="1">
    <citation type="submission" date="2021-01" db="EMBL/GenBank/DDBJ databases">
        <title>Adiantum capillus-veneris genome.</title>
        <authorList>
            <person name="Fang Y."/>
            <person name="Liao Q."/>
        </authorList>
    </citation>
    <scope>NUCLEOTIDE SEQUENCE</scope>
    <source>
        <strain evidence="1">H3</strain>
        <tissue evidence="1">Leaf</tissue>
    </source>
</reference>
<protein>
    <submittedName>
        <fullName evidence="1">Uncharacterized protein</fullName>
    </submittedName>
</protein>
<dbReference type="Proteomes" id="UP000886520">
    <property type="component" value="Chromosome 15"/>
</dbReference>
<dbReference type="EMBL" id="JABFUD020000015">
    <property type="protein sequence ID" value="KAI5068936.1"/>
    <property type="molecule type" value="Genomic_DNA"/>
</dbReference>
<gene>
    <name evidence="1" type="ORF">GOP47_0015237</name>
</gene>
<name>A0A9D4ZDT5_ADICA</name>
<comment type="caution">
    <text evidence="1">The sequence shown here is derived from an EMBL/GenBank/DDBJ whole genome shotgun (WGS) entry which is preliminary data.</text>
</comment>
<dbReference type="AlphaFoldDB" id="A0A9D4ZDT5"/>
<evidence type="ECO:0000313" key="2">
    <source>
        <dbReference type="Proteomes" id="UP000886520"/>
    </source>
</evidence>